<protein>
    <recommendedName>
        <fullName evidence="3">Secreted protein</fullName>
    </recommendedName>
</protein>
<proteinExistence type="predicted"/>
<accession>A0ABV0Y043</accession>
<gene>
    <name evidence="1" type="ORF">AMECASPLE_009342</name>
</gene>
<keyword evidence="2" id="KW-1185">Reference proteome</keyword>
<organism evidence="1 2">
    <name type="scientific">Ameca splendens</name>
    <dbReference type="NCBI Taxonomy" id="208324"/>
    <lineage>
        <taxon>Eukaryota</taxon>
        <taxon>Metazoa</taxon>
        <taxon>Chordata</taxon>
        <taxon>Craniata</taxon>
        <taxon>Vertebrata</taxon>
        <taxon>Euteleostomi</taxon>
        <taxon>Actinopterygii</taxon>
        <taxon>Neopterygii</taxon>
        <taxon>Teleostei</taxon>
        <taxon>Neoteleostei</taxon>
        <taxon>Acanthomorphata</taxon>
        <taxon>Ovalentaria</taxon>
        <taxon>Atherinomorphae</taxon>
        <taxon>Cyprinodontiformes</taxon>
        <taxon>Goodeidae</taxon>
        <taxon>Ameca</taxon>
    </lineage>
</organism>
<comment type="caution">
    <text evidence="1">The sequence shown here is derived from an EMBL/GenBank/DDBJ whole genome shotgun (WGS) entry which is preliminary data.</text>
</comment>
<reference evidence="1 2" key="1">
    <citation type="submission" date="2021-06" db="EMBL/GenBank/DDBJ databases">
        <authorList>
            <person name="Palmer J.M."/>
        </authorList>
    </citation>
    <scope>NUCLEOTIDE SEQUENCE [LARGE SCALE GENOMIC DNA]</scope>
    <source>
        <strain evidence="1 2">AS_MEX2019</strain>
        <tissue evidence="1">Muscle</tissue>
    </source>
</reference>
<evidence type="ECO:0000313" key="2">
    <source>
        <dbReference type="Proteomes" id="UP001469553"/>
    </source>
</evidence>
<evidence type="ECO:0008006" key="3">
    <source>
        <dbReference type="Google" id="ProtNLM"/>
    </source>
</evidence>
<dbReference type="EMBL" id="JAHRIP010019330">
    <property type="protein sequence ID" value="MEQ2287128.1"/>
    <property type="molecule type" value="Genomic_DNA"/>
</dbReference>
<dbReference type="Proteomes" id="UP001469553">
    <property type="component" value="Unassembled WGS sequence"/>
</dbReference>
<evidence type="ECO:0000313" key="1">
    <source>
        <dbReference type="EMBL" id="MEQ2287128.1"/>
    </source>
</evidence>
<sequence length="156" mass="17334">MTVLGLWGLQWSKKVFVPLQWGVGGWGFRGAVTCQQGSVCISRKAQRGEILSGACLGCCFPHSAYSTARRGGVEGRLIVMCVYVSCQLGSCPVNLRCFDCHDIMCLNTVTPPLCLNIHTHTPFPLFFLLQRFRSLTTGLLFCERRIFGFSSLPTFF</sequence>
<name>A0ABV0Y043_9TELE</name>